<dbReference type="PANTHER" id="PTHR11908">
    <property type="entry name" value="XANTHINE DEHYDROGENASE"/>
    <property type="match status" value="1"/>
</dbReference>
<dbReference type="OrthoDB" id="9759099at2"/>
<keyword evidence="3" id="KW-1185">Reference proteome</keyword>
<proteinExistence type="predicted"/>
<dbReference type="GO" id="GO:0050138">
    <property type="term" value="F:nicotinate dehydrogenase activity"/>
    <property type="evidence" value="ECO:0007669"/>
    <property type="project" value="UniProtKB-EC"/>
</dbReference>
<evidence type="ECO:0000313" key="3">
    <source>
        <dbReference type="Proteomes" id="UP000238415"/>
    </source>
</evidence>
<protein>
    <submittedName>
        <fullName evidence="2">Nicotinate dehydrogenase large molybdopterin subunit</fullName>
        <ecNumber evidence="2">1.17.1.5</ecNumber>
    </submittedName>
</protein>
<dbReference type="InterPro" id="IPR000674">
    <property type="entry name" value="Ald_Oxase/Xan_DH_a/b"/>
</dbReference>
<dbReference type="Pfam" id="PF02738">
    <property type="entry name" value="MoCoBD_1"/>
    <property type="match status" value="1"/>
</dbReference>
<dbReference type="Proteomes" id="UP000238415">
    <property type="component" value="Unassembled WGS sequence"/>
</dbReference>
<dbReference type="EC" id="1.17.1.5" evidence="2"/>
<dbReference type="InterPro" id="IPR008274">
    <property type="entry name" value="AldOxase/xan_DH_MoCoBD1"/>
</dbReference>
<dbReference type="EMBL" id="PVXM01000051">
    <property type="protein sequence ID" value="PRR69783.1"/>
    <property type="molecule type" value="Genomic_DNA"/>
</dbReference>
<evidence type="ECO:0000313" key="2">
    <source>
        <dbReference type="EMBL" id="PRR69783.1"/>
    </source>
</evidence>
<dbReference type="Gene3D" id="3.90.1170.50">
    <property type="entry name" value="Aldehyde oxidase/xanthine dehydrogenase, a/b hammerhead"/>
    <property type="match status" value="1"/>
</dbReference>
<dbReference type="InterPro" id="IPR037165">
    <property type="entry name" value="AldOxase/xan_DH_Mopterin-bd_sf"/>
</dbReference>
<dbReference type="SMART" id="SM01008">
    <property type="entry name" value="Ald_Xan_dh_C"/>
    <property type="match status" value="1"/>
</dbReference>
<dbReference type="PANTHER" id="PTHR11908:SF157">
    <property type="entry name" value="XANTHINE DEHYDROGENASE SUBUNIT D-RELATED"/>
    <property type="match status" value="1"/>
</dbReference>
<sequence length="427" mass="46316">MSLIGTSPPRVDARSKVTGRALYPADINFPGMIYGQAVRSPYAHARIINIDTSAALEVPGVLCVLTARDIPGHNGQGVVYQDMPVLARDEVRSVNDVVALVGATTPAAARAGAAKVKITYEELPAILDPLEALKPGAPRVHPDRDNIIYHLPIRKGDVEAGFAAADVVVENTYRTQLLDHAFLQPEAAVARLDERGHLVIYVATQYVHWDRTEVARVLGWHQDRIRIVAPAVGGAFGGREDMTLQTLVALLAVHTRRPAKMVLTREESFLAHSKRHPMIMRYKTGATREGKLTALEAEIIGDSGAYASWAPKILRKAAIHATGPYVVPNVKIDAYAVYTNNPFTGAMRGFGATQPPLAYESQMDELAERLGIHPFTFRWLNAFRQGDVTATGQVLESSVGLTATMLQAARAAGWSPAELIPGGMEDE</sequence>
<feature type="domain" description="Aldehyde oxidase/xanthine dehydrogenase a/b hammerhead" evidence="1">
    <location>
        <begin position="18"/>
        <end position="124"/>
    </location>
</feature>
<reference evidence="2 3" key="1">
    <citation type="submission" date="2018-03" db="EMBL/GenBank/DDBJ databases">
        <title>Genome sequence of Moorella humiferrea DSM 23265.</title>
        <authorList>
            <person name="Poehlein A."/>
            <person name="Daniel R."/>
        </authorList>
    </citation>
    <scope>NUCLEOTIDE SEQUENCE [LARGE SCALE GENOMIC DNA]</scope>
    <source>
        <strain evidence="2 3">DSM 23265</strain>
    </source>
</reference>
<name>A0A2T0AM00_9FIRM</name>
<dbReference type="InterPro" id="IPR016208">
    <property type="entry name" value="Ald_Oxase/xanthine_DH-like"/>
</dbReference>
<dbReference type="Gene3D" id="3.30.365.10">
    <property type="entry name" value="Aldehyde oxidase/xanthine dehydrogenase, molybdopterin binding domain"/>
    <property type="match status" value="3"/>
</dbReference>
<dbReference type="InterPro" id="IPR036856">
    <property type="entry name" value="Ald_Oxase/Xan_DH_a/b_sf"/>
</dbReference>
<dbReference type="SUPFAM" id="SSF56003">
    <property type="entry name" value="Molybdenum cofactor-binding domain"/>
    <property type="match status" value="1"/>
</dbReference>
<keyword evidence="2" id="KW-0560">Oxidoreductase</keyword>
<dbReference type="Pfam" id="PF01315">
    <property type="entry name" value="Ald_Xan_dh_C"/>
    <property type="match status" value="1"/>
</dbReference>
<dbReference type="RefSeq" id="WP_106006125.1">
    <property type="nucleotide sequence ID" value="NZ_CP136419.1"/>
</dbReference>
<gene>
    <name evidence="2" type="primary">ndhL_1</name>
    <name evidence="2" type="ORF">MOHU_21940</name>
</gene>
<evidence type="ECO:0000259" key="1">
    <source>
        <dbReference type="SMART" id="SM01008"/>
    </source>
</evidence>
<dbReference type="AlphaFoldDB" id="A0A2T0AM00"/>
<comment type="caution">
    <text evidence="2">The sequence shown here is derived from an EMBL/GenBank/DDBJ whole genome shotgun (WGS) entry which is preliminary data.</text>
</comment>
<dbReference type="GO" id="GO:0005506">
    <property type="term" value="F:iron ion binding"/>
    <property type="evidence" value="ECO:0007669"/>
    <property type="project" value="InterPro"/>
</dbReference>
<accession>A0A2T0AM00</accession>
<organism evidence="2 3">
    <name type="scientific">Neomoorella humiferrea</name>
    <dbReference type="NCBI Taxonomy" id="676965"/>
    <lineage>
        <taxon>Bacteria</taxon>
        <taxon>Bacillati</taxon>
        <taxon>Bacillota</taxon>
        <taxon>Clostridia</taxon>
        <taxon>Neomoorellales</taxon>
        <taxon>Neomoorellaceae</taxon>
        <taxon>Neomoorella</taxon>
    </lineage>
</organism>
<dbReference type="SUPFAM" id="SSF54665">
    <property type="entry name" value="CO dehydrogenase molybdoprotein N-domain-like"/>
    <property type="match status" value="1"/>
</dbReference>